<accession>A0A2U3EBC7</accession>
<reference evidence="2" key="3">
    <citation type="submission" date="2023-11" db="EMBL/GenBank/DDBJ databases">
        <authorList>
            <person name="Beijen E."/>
            <person name="Ohm R.A."/>
        </authorList>
    </citation>
    <scope>NUCLEOTIDE SEQUENCE</scope>
    <source>
        <strain evidence="2">CBS 150709</strain>
    </source>
</reference>
<dbReference type="Proteomes" id="UP000245956">
    <property type="component" value="Unassembled WGS sequence"/>
</dbReference>
<gene>
    <name evidence="3" type="ORF">PCL_11915</name>
    <name evidence="2" type="ORF">Purlil1_6258</name>
</gene>
<evidence type="ECO:0000313" key="3">
    <source>
        <dbReference type="EMBL" id="PWI71821.1"/>
    </source>
</evidence>
<dbReference type="EMBL" id="LCWV01000007">
    <property type="protein sequence ID" value="PWI71821.1"/>
    <property type="molecule type" value="Genomic_DNA"/>
</dbReference>
<feature type="region of interest" description="Disordered" evidence="1">
    <location>
        <begin position="16"/>
        <end position="62"/>
    </location>
</feature>
<reference evidence="3" key="1">
    <citation type="submission" date="2015-05" db="EMBL/GenBank/DDBJ databases">
        <authorList>
            <person name="Wang D.B."/>
            <person name="Wang M."/>
        </authorList>
    </citation>
    <scope>NUCLEOTIDE SEQUENCE</scope>
    <source>
        <strain evidence="3">36-1</strain>
    </source>
</reference>
<evidence type="ECO:0000313" key="4">
    <source>
        <dbReference type="Proteomes" id="UP000245956"/>
    </source>
</evidence>
<protein>
    <submittedName>
        <fullName evidence="3">Uncharacterized protein</fullName>
    </submittedName>
</protein>
<sequence>MRLTLNCQALSTKLPPIADGDGGIQAEPMMNGRMDGRGRKSSLGPVWHPRRSESSRRRQGSLSLTRLSTTRSTRQLQAKLRPSSTPWSQAQAAARGADATSTAILDPCLVVWPLHRHQRTRSPACTWCHCAVSCFGPQAVNRHCPSSGLACLVSEARASSRSDASLIARHRSHVCNCGPKRQLRARPATAASRRLGHPSMASPGQALRVTTPAKAQTRPAARPCWAASPDDAMPCCAMLRHGMPGAVLPRPPMSWSTQPWSHPPTSWVASVEPPVRCRYSVLQLRALGCCSPVLPSATSMRARRPSPPCMCMHTYMTPPARRYSHTFTNAFPGRRDAQASRQRTPMLGQPMASIAGPFIQPQRCPELVPMWRKRQLSFEDATDVTLVSQHRPRCSPTRAGARCTSTPGMDADAVVIGHRPARAGPACSSQQLLLMPLLAICGPIRARLPSCRSGPQSSKSRTGGNAHACAVARVS</sequence>
<comment type="caution">
    <text evidence="3">The sequence shown here is derived from an EMBL/GenBank/DDBJ whole genome shotgun (WGS) entry which is preliminary data.</text>
</comment>
<name>A0A2U3EBC7_PURLI</name>
<proteinExistence type="predicted"/>
<dbReference type="Proteomes" id="UP001287286">
    <property type="component" value="Unassembled WGS sequence"/>
</dbReference>
<reference evidence="3 4" key="2">
    <citation type="journal article" date="2016" name="Front. Microbiol.">
        <title>Genome and transcriptome sequences reveal the specific parasitism of the nematophagous Purpureocillium lilacinum 36-1.</title>
        <authorList>
            <person name="Xie J."/>
            <person name="Li S."/>
            <person name="Mo C."/>
            <person name="Xiao X."/>
            <person name="Peng D."/>
            <person name="Wang G."/>
            <person name="Xiao Y."/>
        </authorList>
    </citation>
    <scope>NUCLEOTIDE SEQUENCE [LARGE SCALE GENOMIC DNA]</scope>
    <source>
        <strain evidence="3 4">36-1</strain>
    </source>
</reference>
<organism evidence="3 4">
    <name type="scientific">Purpureocillium lilacinum</name>
    <name type="common">Paecilomyces lilacinus</name>
    <dbReference type="NCBI Taxonomy" id="33203"/>
    <lineage>
        <taxon>Eukaryota</taxon>
        <taxon>Fungi</taxon>
        <taxon>Dikarya</taxon>
        <taxon>Ascomycota</taxon>
        <taxon>Pezizomycotina</taxon>
        <taxon>Sordariomycetes</taxon>
        <taxon>Hypocreomycetidae</taxon>
        <taxon>Hypocreales</taxon>
        <taxon>Ophiocordycipitaceae</taxon>
        <taxon>Purpureocillium</taxon>
    </lineage>
</organism>
<reference evidence="2 5" key="4">
    <citation type="journal article" date="2024" name="Microbiol. Resour. Announc.">
        <title>Genome annotations for the ascomycete fungi Trichoderma harzianum, Trichoderma aggressivum, and Purpureocillium lilacinum.</title>
        <authorList>
            <person name="Beijen E.P.W."/>
            <person name="Ohm R.A."/>
        </authorList>
    </citation>
    <scope>NUCLEOTIDE SEQUENCE [LARGE SCALE GENOMIC DNA]</scope>
    <source>
        <strain evidence="2 5">CBS 150709</strain>
    </source>
</reference>
<feature type="region of interest" description="Disordered" evidence="1">
    <location>
        <begin position="185"/>
        <end position="213"/>
    </location>
</feature>
<evidence type="ECO:0000256" key="1">
    <source>
        <dbReference type="SAM" id="MobiDB-lite"/>
    </source>
</evidence>
<keyword evidence="5" id="KW-1185">Reference proteome</keyword>
<dbReference type="EMBL" id="JAWRVI010000020">
    <property type="protein sequence ID" value="KAK4089269.1"/>
    <property type="molecule type" value="Genomic_DNA"/>
</dbReference>
<dbReference type="AlphaFoldDB" id="A0A2U3EBC7"/>
<evidence type="ECO:0000313" key="5">
    <source>
        <dbReference type="Proteomes" id="UP001287286"/>
    </source>
</evidence>
<evidence type="ECO:0000313" key="2">
    <source>
        <dbReference type="EMBL" id="KAK4089269.1"/>
    </source>
</evidence>